<sequence length="195" mass="20969">MEFKATDRAVNPVGRAVVQYAIETGLIQDDVKSASGEVSDREDSEMVRASQIDCSVALSANTIDALFGSDSEDGEVPALSQNAVGRTFKLSQSDAADAVNATEQSVVIGAFQRLLSETEPDPHSGDDSVEETNVDRGCDDDGGPLVPRDPADVNLMKPGDPRDDLSDLSQTMTGRLTTRSRLTWMQPLSRRWVAP</sequence>
<protein>
    <submittedName>
        <fullName evidence="2">Unnamed protein product</fullName>
    </submittedName>
</protein>
<accession>A0A9W6XQU2</accession>
<dbReference type="Proteomes" id="UP001165121">
    <property type="component" value="Unassembled WGS sequence"/>
</dbReference>
<dbReference type="EMBL" id="BSXT01001544">
    <property type="protein sequence ID" value="GMF43484.1"/>
    <property type="molecule type" value="Genomic_DNA"/>
</dbReference>
<reference evidence="2" key="1">
    <citation type="submission" date="2023-04" db="EMBL/GenBank/DDBJ databases">
        <title>Phytophthora fragariaefolia NBRC 109709.</title>
        <authorList>
            <person name="Ichikawa N."/>
            <person name="Sato H."/>
            <person name="Tonouchi N."/>
        </authorList>
    </citation>
    <scope>NUCLEOTIDE SEQUENCE</scope>
    <source>
        <strain evidence="2">NBRC 109709</strain>
    </source>
</reference>
<evidence type="ECO:0000313" key="2">
    <source>
        <dbReference type="EMBL" id="GMF43484.1"/>
    </source>
</evidence>
<proteinExistence type="predicted"/>
<keyword evidence="3" id="KW-1185">Reference proteome</keyword>
<feature type="region of interest" description="Disordered" evidence="1">
    <location>
        <begin position="117"/>
        <end position="174"/>
    </location>
</feature>
<gene>
    <name evidence="2" type="ORF">Pfra01_001472300</name>
</gene>
<organism evidence="2 3">
    <name type="scientific">Phytophthora fragariaefolia</name>
    <dbReference type="NCBI Taxonomy" id="1490495"/>
    <lineage>
        <taxon>Eukaryota</taxon>
        <taxon>Sar</taxon>
        <taxon>Stramenopiles</taxon>
        <taxon>Oomycota</taxon>
        <taxon>Peronosporomycetes</taxon>
        <taxon>Peronosporales</taxon>
        <taxon>Peronosporaceae</taxon>
        <taxon>Phytophthora</taxon>
    </lineage>
</organism>
<name>A0A9W6XQU2_9STRA</name>
<comment type="caution">
    <text evidence="2">The sequence shown here is derived from an EMBL/GenBank/DDBJ whole genome shotgun (WGS) entry which is preliminary data.</text>
</comment>
<dbReference type="AlphaFoldDB" id="A0A9W6XQU2"/>
<dbReference type="OrthoDB" id="118776at2759"/>
<evidence type="ECO:0000313" key="3">
    <source>
        <dbReference type="Proteomes" id="UP001165121"/>
    </source>
</evidence>
<evidence type="ECO:0000256" key="1">
    <source>
        <dbReference type="SAM" id="MobiDB-lite"/>
    </source>
</evidence>